<dbReference type="EnsemblMetazoa" id="PPA41480.1">
    <property type="protein sequence ID" value="PPA41480.1"/>
    <property type="gene ID" value="WBGene00279849"/>
</dbReference>
<name>A0A2A6CLF1_PRIPA</name>
<evidence type="ECO:0000313" key="2">
    <source>
        <dbReference type="Proteomes" id="UP000005239"/>
    </source>
</evidence>
<evidence type="ECO:0000313" key="1">
    <source>
        <dbReference type="EnsemblMetazoa" id="PPA41480.1"/>
    </source>
</evidence>
<organism evidence="1 2">
    <name type="scientific">Pristionchus pacificus</name>
    <name type="common">Parasitic nematode worm</name>
    <dbReference type="NCBI Taxonomy" id="54126"/>
    <lineage>
        <taxon>Eukaryota</taxon>
        <taxon>Metazoa</taxon>
        <taxon>Ecdysozoa</taxon>
        <taxon>Nematoda</taxon>
        <taxon>Chromadorea</taxon>
        <taxon>Rhabditida</taxon>
        <taxon>Rhabditina</taxon>
        <taxon>Diplogasteromorpha</taxon>
        <taxon>Diplogasteroidea</taxon>
        <taxon>Neodiplogasteridae</taxon>
        <taxon>Pristionchus</taxon>
    </lineage>
</organism>
<dbReference type="Proteomes" id="UP000005239">
    <property type="component" value="Unassembled WGS sequence"/>
</dbReference>
<reference evidence="1" key="2">
    <citation type="submission" date="2022-06" db="UniProtKB">
        <authorList>
            <consortium name="EnsemblMetazoa"/>
        </authorList>
    </citation>
    <scope>IDENTIFICATION</scope>
    <source>
        <strain evidence="1">PS312</strain>
    </source>
</reference>
<dbReference type="AlphaFoldDB" id="A0A2A6CLF1"/>
<gene>
    <name evidence="1" type="primary">WBGene00279849</name>
</gene>
<accession>A0A2A6CLF1</accession>
<protein>
    <submittedName>
        <fullName evidence="1">Uncharacterized protein</fullName>
    </submittedName>
</protein>
<proteinExistence type="predicted"/>
<sequence length="248" mass="27689">MRFAFLKHSYRNHLSVQTDFLETRLNTSSDENLLNSVTEYGLLRYPSQSVQFGNGIARPIHIQCSSSLLFCAFIFGIRSLRPSTNQIFSKICTWLTCIAVALPTLAALVVFLQQKIFIDSPAWTDPRFTGYTIIGEGLDILSDDDVFRFSILDAPRVHRYTITFSTVLAVIARYILMMNIRGMRVGQELAQLKNLNSLKLCCLGFSRMRMTMGIVIFHIDVALAPDGVTESGKTVFDVTPSGANGTSI</sequence>
<accession>A0A8R1Z194</accession>
<keyword evidence="2" id="KW-1185">Reference proteome</keyword>
<reference evidence="2" key="1">
    <citation type="journal article" date="2008" name="Nat. Genet.">
        <title>The Pristionchus pacificus genome provides a unique perspective on nematode lifestyle and parasitism.</title>
        <authorList>
            <person name="Dieterich C."/>
            <person name="Clifton S.W."/>
            <person name="Schuster L.N."/>
            <person name="Chinwalla A."/>
            <person name="Delehaunty K."/>
            <person name="Dinkelacker I."/>
            <person name="Fulton L."/>
            <person name="Fulton R."/>
            <person name="Godfrey J."/>
            <person name="Minx P."/>
            <person name="Mitreva M."/>
            <person name="Roeseler W."/>
            <person name="Tian H."/>
            <person name="Witte H."/>
            <person name="Yang S.P."/>
            <person name="Wilson R.K."/>
            <person name="Sommer R.J."/>
        </authorList>
    </citation>
    <scope>NUCLEOTIDE SEQUENCE [LARGE SCALE GENOMIC DNA]</scope>
    <source>
        <strain evidence="2">PS312</strain>
    </source>
</reference>